<dbReference type="RefSeq" id="WP_114897973.1">
    <property type="nucleotide sequence ID" value="NZ_CP031222.1"/>
</dbReference>
<feature type="transmembrane region" description="Helical" evidence="5">
    <location>
        <begin position="140"/>
        <end position="160"/>
    </location>
</feature>
<feature type="transmembrane region" description="Helical" evidence="5">
    <location>
        <begin position="199"/>
        <end position="224"/>
    </location>
</feature>
<dbReference type="KEGG" id="mbah:HYN46_02590"/>
<feature type="transmembrane region" description="Helical" evidence="5">
    <location>
        <begin position="112"/>
        <end position="133"/>
    </location>
</feature>
<feature type="domain" description="EamA" evidence="6">
    <location>
        <begin position="29"/>
        <end position="157"/>
    </location>
</feature>
<gene>
    <name evidence="7" type="ORF">HYN46_02590</name>
</gene>
<feature type="transmembrane region" description="Helical" evidence="5">
    <location>
        <begin position="27"/>
        <end position="47"/>
    </location>
</feature>
<dbReference type="Pfam" id="PF00892">
    <property type="entry name" value="EamA"/>
    <property type="match status" value="2"/>
</dbReference>
<feature type="transmembrane region" description="Helical" evidence="5">
    <location>
        <begin position="265"/>
        <end position="285"/>
    </location>
</feature>
<evidence type="ECO:0000256" key="2">
    <source>
        <dbReference type="ARBA" id="ARBA00022692"/>
    </source>
</evidence>
<feature type="transmembrane region" description="Helical" evidence="5">
    <location>
        <begin position="291"/>
        <end position="310"/>
    </location>
</feature>
<evidence type="ECO:0000256" key="3">
    <source>
        <dbReference type="ARBA" id="ARBA00022989"/>
    </source>
</evidence>
<dbReference type="InterPro" id="IPR050638">
    <property type="entry name" value="AA-Vitamin_Transporters"/>
</dbReference>
<keyword evidence="8" id="KW-1185">Reference proteome</keyword>
<reference evidence="7 8" key="1">
    <citation type="submission" date="2018-07" db="EMBL/GenBank/DDBJ databases">
        <title>Genome sequencing of Moraxellaceae gen. HYN0046.</title>
        <authorList>
            <person name="Kim M."/>
            <person name="Yi H."/>
        </authorList>
    </citation>
    <scope>NUCLEOTIDE SEQUENCE [LARGE SCALE GENOMIC DNA]</scope>
    <source>
        <strain evidence="7 8">HYN0046</strain>
    </source>
</reference>
<proteinExistence type="predicted"/>
<evidence type="ECO:0000313" key="8">
    <source>
        <dbReference type="Proteomes" id="UP000253940"/>
    </source>
</evidence>
<evidence type="ECO:0000259" key="6">
    <source>
        <dbReference type="Pfam" id="PF00892"/>
    </source>
</evidence>
<dbReference type="GO" id="GO:0016020">
    <property type="term" value="C:membrane"/>
    <property type="evidence" value="ECO:0007669"/>
    <property type="project" value="UniProtKB-SubCell"/>
</dbReference>
<dbReference type="SUPFAM" id="SSF103481">
    <property type="entry name" value="Multidrug resistance efflux transporter EmrE"/>
    <property type="match status" value="2"/>
</dbReference>
<protein>
    <submittedName>
        <fullName evidence="7">DMT family transporter</fullName>
    </submittedName>
</protein>
<dbReference type="PANTHER" id="PTHR32322:SF14">
    <property type="entry name" value="PROTEIN PAGO"/>
    <property type="match status" value="1"/>
</dbReference>
<evidence type="ECO:0000313" key="7">
    <source>
        <dbReference type="EMBL" id="AXI01863.1"/>
    </source>
</evidence>
<organism evidence="7 8">
    <name type="scientific">Aquirhabdus parva</name>
    <dbReference type="NCBI Taxonomy" id="2283318"/>
    <lineage>
        <taxon>Bacteria</taxon>
        <taxon>Pseudomonadati</taxon>
        <taxon>Pseudomonadota</taxon>
        <taxon>Gammaproteobacteria</taxon>
        <taxon>Moraxellales</taxon>
        <taxon>Moraxellaceae</taxon>
        <taxon>Aquirhabdus</taxon>
    </lineage>
</organism>
<name>A0A345P3K4_9GAMM</name>
<evidence type="ECO:0000256" key="1">
    <source>
        <dbReference type="ARBA" id="ARBA00004141"/>
    </source>
</evidence>
<feature type="transmembrane region" description="Helical" evidence="5">
    <location>
        <begin position="86"/>
        <end position="106"/>
    </location>
</feature>
<accession>A0A345P3K4</accession>
<feature type="transmembrane region" description="Helical" evidence="5">
    <location>
        <begin position="53"/>
        <end position="74"/>
    </location>
</feature>
<evidence type="ECO:0000256" key="4">
    <source>
        <dbReference type="ARBA" id="ARBA00023136"/>
    </source>
</evidence>
<dbReference type="InterPro" id="IPR037185">
    <property type="entry name" value="EmrE-like"/>
</dbReference>
<keyword evidence="3 5" id="KW-1133">Transmembrane helix</keyword>
<feature type="domain" description="EamA" evidence="6">
    <location>
        <begin position="169"/>
        <end position="308"/>
    </location>
</feature>
<feature type="transmembrane region" description="Helical" evidence="5">
    <location>
        <begin position="230"/>
        <end position="258"/>
    </location>
</feature>
<feature type="transmembrane region" description="Helical" evidence="5">
    <location>
        <begin position="166"/>
        <end position="187"/>
    </location>
</feature>
<dbReference type="PANTHER" id="PTHR32322">
    <property type="entry name" value="INNER MEMBRANE TRANSPORTER"/>
    <property type="match status" value="1"/>
</dbReference>
<comment type="subcellular location">
    <subcellularLocation>
        <location evidence="1">Membrane</location>
        <topology evidence="1">Multi-pass membrane protein</topology>
    </subcellularLocation>
</comment>
<dbReference type="Proteomes" id="UP000253940">
    <property type="component" value="Chromosome"/>
</dbReference>
<dbReference type="EMBL" id="CP031222">
    <property type="protein sequence ID" value="AXI01863.1"/>
    <property type="molecule type" value="Genomic_DNA"/>
</dbReference>
<sequence>MNAELDTTTTLAGLKAGHATERFNTSIAYIGLVLIWSTTPLSVVLSLRELNPIWSLTIRFLLALAVARGVLWLLKEPLPVDRAAMRCYLVGSFSLFWAMLFTYLGAQYLPSGLISLIYGLSPLVAGFFAHVVFKSQRLNFIQWAGMFIAVLGLAGIFGAAKMQGNIVVGIIYVLLGVLCYVGSIFWLRYENNREGGVSLHSLAQTTGSLLLSGIGLLVLIPFYWEQRPMAIPSWLCISAILYSATFASVLAMFCYFYLVSRVKPATLSLTTVMTPILAMGLGMWINHENLTWSMLTGAAIVLAGLLLYFAPDWWRAKSN</sequence>
<keyword evidence="4 5" id="KW-0472">Membrane</keyword>
<dbReference type="OrthoDB" id="9776210at2"/>
<dbReference type="InterPro" id="IPR000620">
    <property type="entry name" value="EamA_dom"/>
</dbReference>
<dbReference type="AlphaFoldDB" id="A0A345P3K4"/>
<evidence type="ECO:0000256" key="5">
    <source>
        <dbReference type="SAM" id="Phobius"/>
    </source>
</evidence>
<keyword evidence="2 5" id="KW-0812">Transmembrane</keyword>